<dbReference type="GO" id="GO:0022857">
    <property type="term" value="F:transmembrane transporter activity"/>
    <property type="evidence" value="ECO:0007669"/>
    <property type="project" value="TreeGrafter"/>
</dbReference>
<protein>
    <submittedName>
        <fullName evidence="6">(diamondback moth) hypothetical protein</fullName>
    </submittedName>
</protein>
<dbReference type="InterPro" id="IPR036259">
    <property type="entry name" value="MFS_trans_sf"/>
</dbReference>
<comment type="subcellular location">
    <subcellularLocation>
        <location evidence="1">Membrane</location>
        <topology evidence="1">Multi-pass membrane protein</topology>
    </subcellularLocation>
</comment>
<evidence type="ECO:0000256" key="1">
    <source>
        <dbReference type="ARBA" id="ARBA00004141"/>
    </source>
</evidence>
<keyword evidence="3 5" id="KW-1133">Transmembrane helix</keyword>
<feature type="transmembrane region" description="Helical" evidence="5">
    <location>
        <begin position="120"/>
        <end position="139"/>
    </location>
</feature>
<keyword evidence="2 5" id="KW-0812">Transmembrane</keyword>
<feature type="transmembrane region" description="Helical" evidence="5">
    <location>
        <begin position="85"/>
        <end position="108"/>
    </location>
</feature>
<dbReference type="Proteomes" id="UP000653454">
    <property type="component" value="Unassembled WGS sequence"/>
</dbReference>
<dbReference type="PANTHER" id="PTHR11662:SF399">
    <property type="entry name" value="FI19708P1-RELATED"/>
    <property type="match status" value="1"/>
</dbReference>
<evidence type="ECO:0000313" key="7">
    <source>
        <dbReference type="Proteomes" id="UP000653454"/>
    </source>
</evidence>
<dbReference type="InterPro" id="IPR050382">
    <property type="entry name" value="MFS_Na/Anion_cotransporter"/>
</dbReference>
<keyword evidence="7" id="KW-1185">Reference proteome</keyword>
<reference evidence="6" key="1">
    <citation type="submission" date="2020-11" db="EMBL/GenBank/DDBJ databases">
        <authorList>
            <person name="Whiteford S."/>
        </authorList>
    </citation>
    <scope>NUCLEOTIDE SEQUENCE</scope>
</reference>
<evidence type="ECO:0000256" key="5">
    <source>
        <dbReference type="SAM" id="Phobius"/>
    </source>
</evidence>
<feature type="transmembrane region" description="Helical" evidence="5">
    <location>
        <begin position="12"/>
        <end position="31"/>
    </location>
</feature>
<dbReference type="SUPFAM" id="SSF103473">
    <property type="entry name" value="MFS general substrate transporter"/>
    <property type="match status" value="1"/>
</dbReference>
<comment type="caution">
    <text evidence="6">The sequence shown here is derived from an EMBL/GenBank/DDBJ whole genome shotgun (WGS) entry which is preliminary data.</text>
</comment>
<dbReference type="Gene3D" id="1.20.1250.20">
    <property type="entry name" value="MFS general substrate transporter like domains"/>
    <property type="match status" value="1"/>
</dbReference>
<dbReference type="EMBL" id="CAJHNJ030000168">
    <property type="protein sequence ID" value="CAG9136905.1"/>
    <property type="molecule type" value="Genomic_DNA"/>
</dbReference>
<proteinExistence type="predicted"/>
<organism evidence="6 7">
    <name type="scientific">Plutella xylostella</name>
    <name type="common">Diamondback moth</name>
    <name type="synonym">Plutella maculipennis</name>
    <dbReference type="NCBI Taxonomy" id="51655"/>
    <lineage>
        <taxon>Eukaryota</taxon>
        <taxon>Metazoa</taxon>
        <taxon>Ecdysozoa</taxon>
        <taxon>Arthropoda</taxon>
        <taxon>Hexapoda</taxon>
        <taxon>Insecta</taxon>
        <taxon>Pterygota</taxon>
        <taxon>Neoptera</taxon>
        <taxon>Endopterygota</taxon>
        <taxon>Lepidoptera</taxon>
        <taxon>Glossata</taxon>
        <taxon>Ditrysia</taxon>
        <taxon>Yponomeutoidea</taxon>
        <taxon>Plutellidae</taxon>
        <taxon>Plutella</taxon>
    </lineage>
</organism>
<dbReference type="PANTHER" id="PTHR11662">
    <property type="entry name" value="SOLUTE CARRIER FAMILY 17"/>
    <property type="match status" value="1"/>
</dbReference>
<evidence type="ECO:0000256" key="2">
    <source>
        <dbReference type="ARBA" id="ARBA00022692"/>
    </source>
</evidence>
<evidence type="ECO:0000256" key="3">
    <source>
        <dbReference type="ARBA" id="ARBA00022989"/>
    </source>
</evidence>
<name>A0A8S4G718_PLUXY</name>
<gene>
    <name evidence="6" type="ORF">PLXY2_LOCUS15160</name>
</gene>
<keyword evidence="4 5" id="KW-0472">Membrane</keyword>
<sequence>MSCCEKIPTRYTIGVMIYMCVLVSFTLQVNLSVNIVDMVPVVANGTETVEKETLGWSAYERALVLGVLTSAINCHDLTPNYASTAFGLTNGLASVSGILSPLVVAHFTEQDETNLERWRPVFYIGSGIYVFSAIIFVVFGSTQVQALIE</sequence>
<evidence type="ECO:0000256" key="4">
    <source>
        <dbReference type="ARBA" id="ARBA00023136"/>
    </source>
</evidence>
<accession>A0A8S4G718</accession>
<dbReference type="GO" id="GO:0016020">
    <property type="term" value="C:membrane"/>
    <property type="evidence" value="ECO:0007669"/>
    <property type="project" value="UniProtKB-SubCell"/>
</dbReference>
<dbReference type="GO" id="GO:0006820">
    <property type="term" value="P:monoatomic anion transport"/>
    <property type="evidence" value="ECO:0007669"/>
    <property type="project" value="TreeGrafter"/>
</dbReference>
<evidence type="ECO:0000313" key="6">
    <source>
        <dbReference type="EMBL" id="CAG9136905.1"/>
    </source>
</evidence>
<dbReference type="AlphaFoldDB" id="A0A8S4G718"/>